<sequence>MSNLEEIVCITETKRKTEDIEIIQNIVQLETNQWVFIINIPENVHVSKSYAINLGIENLIDDSELRKEVKKVIETVVGLLKDKVEVDDSSDSKKKNVKKILSKIDMYITLTK</sequence>
<protein>
    <submittedName>
        <fullName evidence="1">Uncharacterized protein</fullName>
    </submittedName>
</protein>
<organism evidence="1 2">
    <name type="scientific">Gigaspora margarita</name>
    <dbReference type="NCBI Taxonomy" id="4874"/>
    <lineage>
        <taxon>Eukaryota</taxon>
        <taxon>Fungi</taxon>
        <taxon>Fungi incertae sedis</taxon>
        <taxon>Mucoromycota</taxon>
        <taxon>Glomeromycotina</taxon>
        <taxon>Glomeromycetes</taxon>
        <taxon>Diversisporales</taxon>
        <taxon>Gigasporaceae</taxon>
        <taxon>Gigaspora</taxon>
    </lineage>
</organism>
<proteinExistence type="predicted"/>
<dbReference type="Proteomes" id="UP000439903">
    <property type="component" value="Unassembled WGS sequence"/>
</dbReference>
<gene>
    <name evidence="1" type="ORF">F8M41_007501</name>
</gene>
<accession>A0A8H3X7G3</accession>
<dbReference type="EMBL" id="WTPW01001759">
    <property type="protein sequence ID" value="KAF0416192.1"/>
    <property type="molecule type" value="Genomic_DNA"/>
</dbReference>
<reference evidence="1 2" key="1">
    <citation type="journal article" date="2019" name="Environ. Microbiol.">
        <title>At the nexus of three kingdoms: the genome of the mycorrhizal fungus Gigaspora margarita provides insights into plant, endobacterial and fungal interactions.</title>
        <authorList>
            <person name="Venice F."/>
            <person name="Ghignone S."/>
            <person name="Salvioli di Fossalunga A."/>
            <person name="Amselem J."/>
            <person name="Novero M."/>
            <person name="Xianan X."/>
            <person name="Sedzielewska Toro K."/>
            <person name="Morin E."/>
            <person name="Lipzen A."/>
            <person name="Grigoriev I.V."/>
            <person name="Henrissat B."/>
            <person name="Martin F.M."/>
            <person name="Bonfante P."/>
        </authorList>
    </citation>
    <scope>NUCLEOTIDE SEQUENCE [LARGE SCALE GENOMIC DNA]</scope>
    <source>
        <strain evidence="1 2">BEG34</strain>
    </source>
</reference>
<evidence type="ECO:0000313" key="1">
    <source>
        <dbReference type="EMBL" id="KAF0416192.1"/>
    </source>
</evidence>
<comment type="caution">
    <text evidence="1">The sequence shown here is derived from an EMBL/GenBank/DDBJ whole genome shotgun (WGS) entry which is preliminary data.</text>
</comment>
<dbReference type="AlphaFoldDB" id="A0A8H3X7G3"/>
<keyword evidence="2" id="KW-1185">Reference proteome</keyword>
<evidence type="ECO:0000313" key="2">
    <source>
        <dbReference type="Proteomes" id="UP000439903"/>
    </source>
</evidence>
<name>A0A8H3X7G3_GIGMA</name>
<dbReference type="OrthoDB" id="2442910at2759"/>